<evidence type="ECO:0000313" key="2">
    <source>
        <dbReference type="Proteomes" id="UP000293291"/>
    </source>
</evidence>
<dbReference type="RefSeq" id="WP_129455289.1">
    <property type="nucleotide sequence ID" value="NZ_JACXYX010000001.1"/>
</dbReference>
<reference evidence="1 2" key="1">
    <citation type="submission" date="2019-01" db="EMBL/GenBank/DDBJ databases">
        <title>Novel species of Nocardioides.</title>
        <authorList>
            <person name="Liu Q."/>
            <person name="Xin Y.-H."/>
        </authorList>
    </citation>
    <scope>NUCLEOTIDE SEQUENCE [LARGE SCALE GENOMIC DNA]</scope>
    <source>
        <strain evidence="1 2">CGMCC 4.6875</strain>
    </source>
</reference>
<organism evidence="1 2">
    <name type="scientific">Nocardioides ganghwensis</name>
    <dbReference type="NCBI Taxonomy" id="252230"/>
    <lineage>
        <taxon>Bacteria</taxon>
        <taxon>Bacillati</taxon>
        <taxon>Actinomycetota</taxon>
        <taxon>Actinomycetes</taxon>
        <taxon>Propionibacteriales</taxon>
        <taxon>Nocardioidaceae</taxon>
        <taxon>Nocardioides</taxon>
    </lineage>
</organism>
<dbReference type="Proteomes" id="UP000293291">
    <property type="component" value="Unassembled WGS sequence"/>
</dbReference>
<keyword evidence="2" id="KW-1185">Reference proteome</keyword>
<proteinExistence type="predicted"/>
<evidence type="ECO:0000313" key="1">
    <source>
        <dbReference type="EMBL" id="RYC01523.1"/>
    </source>
</evidence>
<dbReference type="EMBL" id="SDWU01000011">
    <property type="protein sequence ID" value="RYC01523.1"/>
    <property type="molecule type" value="Genomic_DNA"/>
</dbReference>
<name>A0A4Q2SEC2_9ACTN</name>
<accession>A0A4Q2SEC2</accession>
<sequence length="149" mass="16718">MDELRTYELRDPATLIREVAKAVVLGEDTAWLALIRHPSTEQALLRVDPLPIPALLDDDDDISEHLRVATEAFGLPWTNNGKGPDHKAVTIVVRPGFAIFGPNEGVWCRGWRYANHLQHVYTGELILVTEHGWVDFMTDACGHEPRMVA</sequence>
<protein>
    <submittedName>
        <fullName evidence="1">Uncharacterized protein</fullName>
    </submittedName>
</protein>
<comment type="caution">
    <text evidence="1">The sequence shown here is derived from an EMBL/GenBank/DDBJ whole genome shotgun (WGS) entry which is preliminary data.</text>
</comment>
<gene>
    <name evidence="1" type="ORF">EUA07_11425</name>
</gene>
<dbReference type="OrthoDB" id="3780290at2"/>
<dbReference type="AlphaFoldDB" id="A0A4Q2SEC2"/>